<proteinExistence type="predicted"/>
<dbReference type="Gene3D" id="3.40.50.300">
    <property type="entry name" value="P-loop containing nucleotide triphosphate hydrolases"/>
    <property type="match status" value="1"/>
</dbReference>
<evidence type="ECO:0000313" key="9">
    <source>
        <dbReference type="Proteomes" id="UP001500908"/>
    </source>
</evidence>
<organism evidence="8 9">
    <name type="scientific">Salinactinospora qingdaonensis</name>
    <dbReference type="NCBI Taxonomy" id="702744"/>
    <lineage>
        <taxon>Bacteria</taxon>
        <taxon>Bacillati</taxon>
        <taxon>Actinomycetota</taxon>
        <taxon>Actinomycetes</taxon>
        <taxon>Streptosporangiales</taxon>
        <taxon>Nocardiopsidaceae</taxon>
        <taxon>Salinactinospora</taxon>
    </lineage>
</organism>
<name>A0ABP7FEW0_9ACTN</name>
<protein>
    <submittedName>
        <fullName evidence="8">ABC transporter ATP-binding protein</fullName>
    </submittedName>
</protein>
<feature type="region of interest" description="Disordered" evidence="6">
    <location>
        <begin position="301"/>
        <end position="336"/>
    </location>
</feature>
<reference evidence="9" key="1">
    <citation type="journal article" date="2019" name="Int. J. Syst. Evol. Microbiol.">
        <title>The Global Catalogue of Microorganisms (GCM) 10K type strain sequencing project: providing services to taxonomists for standard genome sequencing and annotation.</title>
        <authorList>
            <consortium name="The Broad Institute Genomics Platform"/>
            <consortium name="The Broad Institute Genome Sequencing Center for Infectious Disease"/>
            <person name="Wu L."/>
            <person name="Ma J."/>
        </authorList>
    </citation>
    <scope>NUCLEOTIDE SEQUENCE [LARGE SCALE GENOMIC DNA]</scope>
    <source>
        <strain evidence="9">JCM 17137</strain>
    </source>
</reference>
<evidence type="ECO:0000256" key="2">
    <source>
        <dbReference type="ARBA" id="ARBA00022448"/>
    </source>
</evidence>
<dbReference type="Proteomes" id="UP001500908">
    <property type="component" value="Unassembled WGS sequence"/>
</dbReference>
<dbReference type="InterPro" id="IPR050763">
    <property type="entry name" value="ABC_transporter_ATP-binding"/>
</dbReference>
<dbReference type="InterPro" id="IPR027417">
    <property type="entry name" value="P-loop_NTPase"/>
</dbReference>
<evidence type="ECO:0000259" key="7">
    <source>
        <dbReference type="PROSITE" id="PS50893"/>
    </source>
</evidence>
<gene>
    <name evidence="8" type="ORF">GCM10022402_17350</name>
</gene>
<evidence type="ECO:0000256" key="6">
    <source>
        <dbReference type="SAM" id="MobiDB-lite"/>
    </source>
</evidence>
<dbReference type="PANTHER" id="PTHR42711">
    <property type="entry name" value="ABC TRANSPORTER ATP-BINDING PROTEIN"/>
    <property type="match status" value="1"/>
</dbReference>
<dbReference type="PANTHER" id="PTHR42711:SF19">
    <property type="entry name" value="DOXORUBICIN RESISTANCE ATP-BINDING PROTEIN DRRA"/>
    <property type="match status" value="1"/>
</dbReference>
<keyword evidence="4 8" id="KW-0067">ATP-binding</keyword>
<dbReference type="EMBL" id="BAABDD010000006">
    <property type="protein sequence ID" value="GAA3737952.1"/>
    <property type="molecule type" value="Genomic_DNA"/>
</dbReference>
<dbReference type="SMART" id="SM00382">
    <property type="entry name" value="AAA"/>
    <property type="match status" value="1"/>
</dbReference>
<feature type="domain" description="ABC transporter" evidence="7">
    <location>
        <begin position="4"/>
        <end position="235"/>
    </location>
</feature>
<dbReference type="SUPFAM" id="SSF52540">
    <property type="entry name" value="P-loop containing nucleoside triphosphate hydrolases"/>
    <property type="match status" value="1"/>
</dbReference>
<evidence type="ECO:0000256" key="1">
    <source>
        <dbReference type="ARBA" id="ARBA00004202"/>
    </source>
</evidence>
<dbReference type="GO" id="GO:0005524">
    <property type="term" value="F:ATP binding"/>
    <property type="evidence" value="ECO:0007669"/>
    <property type="project" value="UniProtKB-KW"/>
</dbReference>
<feature type="region of interest" description="Disordered" evidence="6">
    <location>
        <begin position="234"/>
        <end position="258"/>
    </location>
</feature>
<keyword evidence="3" id="KW-0547">Nucleotide-binding</keyword>
<dbReference type="PROSITE" id="PS50893">
    <property type="entry name" value="ABC_TRANSPORTER_2"/>
    <property type="match status" value="1"/>
</dbReference>
<dbReference type="InterPro" id="IPR003593">
    <property type="entry name" value="AAA+_ATPase"/>
</dbReference>
<keyword evidence="2" id="KW-0813">Transport</keyword>
<dbReference type="InterPro" id="IPR003439">
    <property type="entry name" value="ABC_transporter-like_ATP-bd"/>
</dbReference>
<comment type="subcellular location">
    <subcellularLocation>
        <location evidence="1">Cell membrane</location>
        <topology evidence="1">Peripheral membrane protein</topology>
    </subcellularLocation>
</comment>
<dbReference type="Pfam" id="PF00005">
    <property type="entry name" value="ABC_tran"/>
    <property type="match status" value="1"/>
</dbReference>
<evidence type="ECO:0000256" key="3">
    <source>
        <dbReference type="ARBA" id="ARBA00022741"/>
    </source>
</evidence>
<accession>A0ABP7FEW0</accession>
<evidence type="ECO:0000256" key="5">
    <source>
        <dbReference type="ARBA" id="ARBA00023251"/>
    </source>
</evidence>
<sequence>MAVLEVRDLVKEYRRGVRANDGISLAVSEGEFVGLLGHNGAGKTTLLDQVVGLAKPTSGSIHVAGRDAVAEPAFARAACAVMPQAQAPLSGITPRQAITTMARIRGADKSRARERTNHLLSALDIEAWADTTGDRLSGGVRRLTAFGMAVVEPGRVVMLDEPTNDVDPVRRRLLWDYIRSLAGDGHAVLLVTHNVNEAERSTDRLVILDAGHVVAEGTPAELRARAEGELRLELTAATPESPLPQIETAGSPRRDGRRITMPITADHAEEALNRAQHLRANGDIEEFALTPVSLEDVYVGLVGTGGSNGDERAGGDGDGTPVSSGDEAEPAGSLVS</sequence>
<dbReference type="RefSeq" id="WP_344969342.1">
    <property type="nucleotide sequence ID" value="NZ_BAABDD010000006.1"/>
</dbReference>
<evidence type="ECO:0000256" key="4">
    <source>
        <dbReference type="ARBA" id="ARBA00022840"/>
    </source>
</evidence>
<keyword evidence="5" id="KW-0046">Antibiotic resistance</keyword>
<evidence type="ECO:0000313" key="8">
    <source>
        <dbReference type="EMBL" id="GAA3737952.1"/>
    </source>
</evidence>
<keyword evidence="9" id="KW-1185">Reference proteome</keyword>
<comment type="caution">
    <text evidence="8">The sequence shown here is derived from an EMBL/GenBank/DDBJ whole genome shotgun (WGS) entry which is preliminary data.</text>
</comment>